<dbReference type="RefSeq" id="WP_167967505.1">
    <property type="nucleotide sequence ID" value="NZ_BHZG01000016.1"/>
</dbReference>
<dbReference type="InterPro" id="IPR036736">
    <property type="entry name" value="ACP-like_sf"/>
</dbReference>
<feature type="domain" description="Carrier" evidence="1">
    <location>
        <begin position="8"/>
        <end position="85"/>
    </location>
</feature>
<comment type="caution">
    <text evidence="2">The sequence shown here is derived from an EMBL/GenBank/DDBJ whole genome shotgun (WGS) entry which is preliminary data.</text>
</comment>
<dbReference type="Proteomes" id="UP000578686">
    <property type="component" value="Unassembled WGS sequence"/>
</dbReference>
<accession>A0A7X6CX50</accession>
<proteinExistence type="predicted"/>
<dbReference type="EMBL" id="JAAVJD010000003">
    <property type="protein sequence ID" value="NJQ04209.1"/>
    <property type="molecule type" value="Genomic_DNA"/>
</dbReference>
<evidence type="ECO:0000313" key="2">
    <source>
        <dbReference type="EMBL" id="NJQ04209.1"/>
    </source>
</evidence>
<keyword evidence="3" id="KW-1185">Reference proteome</keyword>
<protein>
    <submittedName>
        <fullName evidence="2">Acyl carrier protein</fullName>
    </submittedName>
</protein>
<name>A0A7X6CX50_9ACTN</name>
<dbReference type="InterPro" id="IPR009081">
    <property type="entry name" value="PP-bd_ACP"/>
</dbReference>
<sequence length="94" mass="10069">MTAAQGGTGSDSLEKELTAFLTERTGTEPSAEQDLFSTGVISSMFALQLVVHLEDEYDIEIVGPELSMDNFRSVRAMSALVQRLQGAEDGSRAG</sequence>
<dbReference type="AlphaFoldDB" id="A0A7X6CX50"/>
<evidence type="ECO:0000259" key="1">
    <source>
        <dbReference type="PROSITE" id="PS50075"/>
    </source>
</evidence>
<organism evidence="2 3">
    <name type="scientific">Streptomyces lonarensis</name>
    <dbReference type="NCBI Taxonomy" id="700599"/>
    <lineage>
        <taxon>Bacteria</taxon>
        <taxon>Bacillati</taxon>
        <taxon>Actinomycetota</taxon>
        <taxon>Actinomycetes</taxon>
        <taxon>Kitasatosporales</taxon>
        <taxon>Streptomycetaceae</taxon>
        <taxon>Streptomyces</taxon>
    </lineage>
</organism>
<gene>
    <name evidence="2" type="ORF">HCN56_01120</name>
</gene>
<dbReference type="PROSITE" id="PS50075">
    <property type="entry name" value="CARRIER"/>
    <property type="match status" value="1"/>
</dbReference>
<reference evidence="2 3" key="1">
    <citation type="submission" date="2020-03" db="EMBL/GenBank/DDBJ databases">
        <title>Draft genome of Streptomyces sp. ventii, isolated from the Axial Seamount in the Pacific Ocean, and resequencing of the two type strains Streptomyces lonarensis strain NCL 716 and Streptomyces bohaiensis strain 11A07.</title>
        <authorList>
            <person name="Loughran R.M."/>
            <person name="Pfannmuller K.M."/>
            <person name="Wasson B.J."/>
            <person name="Deadmond M.C."/>
            <person name="Paddock B.E."/>
            <person name="Koyack M.J."/>
            <person name="Gallegos D.A."/>
            <person name="Mitchell E.A."/>
            <person name="Ushijima B."/>
            <person name="Saw J.H."/>
            <person name="Mcphail K.L."/>
            <person name="Videau P."/>
        </authorList>
    </citation>
    <scope>NUCLEOTIDE SEQUENCE [LARGE SCALE GENOMIC DNA]</scope>
    <source>
        <strain evidence="2 3">NCL716</strain>
    </source>
</reference>
<evidence type="ECO:0000313" key="3">
    <source>
        <dbReference type="Proteomes" id="UP000578686"/>
    </source>
</evidence>
<dbReference type="SUPFAM" id="SSF47336">
    <property type="entry name" value="ACP-like"/>
    <property type="match status" value="1"/>
</dbReference>
<dbReference type="Gene3D" id="1.10.1200.10">
    <property type="entry name" value="ACP-like"/>
    <property type="match status" value="1"/>
</dbReference>